<dbReference type="Gene3D" id="1.10.10.10">
    <property type="entry name" value="Winged helix-like DNA-binding domain superfamily/Winged helix DNA-binding domain"/>
    <property type="match status" value="1"/>
</dbReference>
<evidence type="ECO:0000256" key="2">
    <source>
        <dbReference type="ARBA" id="ARBA00023015"/>
    </source>
</evidence>
<keyword evidence="3" id="KW-0731">Sigma factor</keyword>
<dbReference type="GO" id="GO:0016987">
    <property type="term" value="F:sigma factor activity"/>
    <property type="evidence" value="ECO:0007669"/>
    <property type="project" value="UniProtKB-KW"/>
</dbReference>
<evidence type="ECO:0000256" key="3">
    <source>
        <dbReference type="ARBA" id="ARBA00023082"/>
    </source>
</evidence>
<dbReference type="GO" id="GO:0003677">
    <property type="term" value="F:DNA binding"/>
    <property type="evidence" value="ECO:0007669"/>
    <property type="project" value="InterPro"/>
</dbReference>
<keyword evidence="2" id="KW-0805">Transcription regulation</keyword>
<dbReference type="InterPro" id="IPR014284">
    <property type="entry name" value="RNA_pol_sigma-70_dom"/>
</dbReference>
<dbReference type="NCBIfam" id="TIGR02937">
    <property type="entry name" value="sigma70-ECF"/>
    <property type="match status" value="1"/>
</dbReference>
<evidence type="ECO:0000313" key="7">
    <source>
        <dbReference type="EMBL" id="RUO52534.1"/>
    </source>
</evidence>
<keyword evidence="4" id="KW-0804">Transcription</keyword>
<dbReference type="OrthoDB" id="9780326at2"/>
<dbReference type="Gene3D" id="1.10.1740.10">
    <property type="match status" value="1"/>
</dbReference>
<dbReference type="Pfam" id="PF04542">
    <property type="entry name" value="Sigma70_r2"/>
    <property type="match status" value="1"/>
</dbReference>
<reference evidence="8" key="1">
    <citation type="journal article" date="2018" name="Front. Microbiol.">
        <title>Genome-Based Analysis Reveals the Taxonomy and Diversity of the Family Idiomarinaceae.</title>
        <authorList>
            <person name="Liu Y."/>
            <person name="Lai Q."/>
            <person name="Shao Z."/>
        </authorList>
    </citation>
    <scope>NUCLEOTIDE SEQUENCE [LARGE SCALE GENOMIC DNA]</scope>
    <source>
        <strain evidence="8">F23</strain>
    </source>
</reference>
<evidence type="ECO:0000256" key="1">
    <source>
        <dbReference type="ARBA" id="ARBA00010641"/>
    </source>
</evidence>
<dbReference type="GO" id="GO:0006352">
    <property type="term" value="P:DNA-templated transcription initiation"/>
    <property type="evidence" value="ECO:0007669"/>
    <property type="project" value="InterPro"/>
</dbReference>
<name>A0A432XVA0_9GAMM</name>
<feature type="domain" description="RNA polymerase sigma-70 region 2" evidence="5">
    <location>
        <begin position="28"/>
        <end position="95"/>
    </location>
</feature>
<dbReference type="PANTHER" id="PTHR43133">
    <property type="entry name" value="RNA POLYMERASE ECF-TYPE SIGMA FACTO"/>
    <property type="match status" value="1"/>
</dbReference>
<evidence type="ECO:0000256" key="4">
    <source>
        <dbReference type="ARBA" id="ARBA00023163"/>
    </source>
</evidence>
<sequence>MFCRERTLSDSNDIKLAANGDKHAFKRLYERHVRGVYGMVFRLTADRSLADDLVQEIFVQAWQSLPKFDGRAKFSTWLFSLANNVGITEMRKQTRWFKRNERAVEFNTKEEADSTTLDLGELDKLIVQLPEQTRQVFVLHALQDYSHQQIADMLNIAEGTSKSQFFRAKKMMQEWL</sequence>
<dbReference type="InterPro" id="IPR039425">
    <property type="entry name" value="RNA_pol_sigma-70-like"/>
</dbReference>
<dbReference type="InterPro" id="IPR013324">
    <property type="entry name" value="RNA_pol_sigma_r3/r4-like"/>
</dbReference>
<evidence type="ECO:0000313" key="8">
    <source>
        <dbReference type="Proteomes" id="UP000287330"/>
    </source>
</evidence>
<feature type="domain" description="RNA polymerase sigma factor 70 region 4 type 2" evidence="6">
    <location>
        <begin position="120"/>
        <end position="172"/>
    </location>
</feature>
<accession>A0A432XVA0</accession>
<proteinExistence type="inferred from homology"/>
<dbReference type="SUPFAM" id="SSF88946">
    <property type="entry name" value="Sigma2 domain of RNA polymerase sigma factors"/>
    <property type="match status" value="1"/>
</dbReference>
<dbReference type="InterPro" id="IPR013325">
    <property type="entry name" value="RNA_pol_sigma_r2"/>
</dbReference>
<dbReference type="CDD" id="cd06171">
    <property type="entry name" value="Sigma70_r4"/>
    <property type="match status" value="1"/>
</dbReference>
<keyword evidence="8" id="KW-1185">Reference proteome</keyword>
<comment type="similarity">
    <text evidence="1">Belongs to the sigma-70 factor family. ECF subfamily.</text>
</comment>
<organism evidence="7 8">
    <name type="scientific">Idiomarina fontislapidosi</name>
    <dbReference type="NCBI Taxonomy" id="263723"/>
    <lineage>
        <taxon>Bacteria</taxon>
        <taxon>Pseudomonadati</taxon>
        <taxon>Pseudomonadota</taxon>
        <taxon>Gammaproteobacteria</taxon>
        <taxon>Alteromonadales</taxon>
        <taxon>Idiomarinaceae</taxon>
        <taxon>Idiomarina</taxon>
    </lineage>
</organism>
<comment type="caution">
    <text evidence="7">The sequence shown here is derived from an EMBL/GenBank/DDBJ whole genome shotgun (WGS) entry which is preliminary data.</text>
</comment>
<dbReference type="EMBL" id="PIPV01000007">
    <property type="protein sequence ID" value="RUO52534.1"/>
    <property type="molecule type" value="Genomic_DNA"/>
</dbReference>
<dbReference type="Pfam" id="PF08281">
    <property type="entry name" value="Sigma70_r4_2"/>
    <property type="match status" value="1"/>
</dbReference>
<gene>
    <name evidence="7" type="ORF">CWE25_09405</name>
</gene>
<dbReference type="AlphaFoldDB" id="A0A432XVA0"/>
<dbReference type="PANTHER" id="PTHR43133:SF46">
    <property type="entry name" value="RNA POLYMERASE SIGMA-70 FACTOR ECF SUBFAMILY"/>
    <property type="match status" value="1"/>
</dbReference>
<evidence type="ECO:0000259" key="6">
    <source>
        <dbReference type="Pfam" id="PF08281"/>
    </source>
</evidence>
<evidence type="ECO:0000259" key="5">
    <source>
        <dbReference type="Pfam" id="PF04542"/>
    </source>
</evidence>
<dbReference type="InterPro" id="IPR036388">
    <property type="entry name" value="WH-like_DNA-bd_sf"/>
</dbReference>
<protein>
    <submittedName>
        <fullName evidence="7">RNA polymerase subunit sigma-70</fullName>
    </submittedName>
</protein>
<dbReference type="Proteomes" id="UP000287330">
    <property type="component" value="Unassembled WGS sequence"/>
</dbReference>
<dbReference type="InterPro" id="IPR007627">
    <property type="entry name" value="RNA_pol_sigma70_r2"/>
</dbReference>
<dbReference type="SUPFAM" id="SSF88659">
    <property type="entry name" value="Sigma3 and sigma4 domains of RNA polymerase sigma factors"/>
    <property type="match status" value="1"/>
</dbReference>
<dbReference type="InterPro" id="IPR013249">
    <property type="entry name" value="RNA_pol_sigma70_r4_t2"/>
</dbReference>